<organism evidence="1 2">
    <name type="scientific">Ruminiclostridium herbifermentans</name>
    <dbReference type="NCBI Taxonomy" id="2488810"/>
    <lineage>
        <taxon>Bacteria</taxon>
        <taxon>Bacillati</taxon>
        <taxon>Bacillota</taxon>
        <taxon>Clostridia</taxon>
        <taxon>Eubacteriales</taxon>
        <taxon>Oscillospiraceae</taxon>
        <taxon>Ruminiclostridium</taxon>
    </lineage>
</organism>
<sequence>MKTKGKMSIRLLCYFGGMLIMTLGVAVSVKSVLGVSPISSVPYTITVVSGMELGLTTTIFSIVAALLEIPILRKKYKAINLFQIPVSIVFGLFMTFCVKLVQQIPDPSSFVIKLILALISTVIVAIGVFLYVSSELIPLPTEGVLIAITQVTSLRFATLKVIGDVTMVIISLGTCLIVLHAFGSIGIGTIISAILVGNVVKILTKYFKSALNKAMGL</sequence>
<gene>
    <name evidence="1" type="ORF">EHE19_007050</name>
</gene>
<dbReference type="RefSeq" id="WP_137696606.1">
    <property type="nucleotide sequence ID" value="NZ_CP061336.1"/>
</dbReference>
<dbReference type="PANTHER" id="PTHR40078:SF1">
    <property type="entry name" value="INTEGRAL MEMBRANE PROTEIN"/>
    <property type="match status" value="1"/>
</dbReference>
<keyword evidence="2" id="KW-1185">Reference proteome</keyword>
<protein>
    <recommendedName>
        <fullName evidence="3">YitT family protein</fullName>
    </recommendedName>
</protein>
<proteinExistence type="predicted"/>
<evidence type="ECO:0000313" key="2">
    <source>
        <dbReference type="Proteomes" id="UP000306409"/>
    </source>
</evidence>
<dbReference type="PANTHER" id="PTHR40078">
    <property type="entry name" value="INTEGRAL MEMBRANE PROTEIN-RELATED"/>
    <property type="match status" value="1"/>
</dbReference>
<reference evidence="1 2" key="1">
    <citation type="submission" date="2020-09" db="EMBL/GenBank/DDBJ databases">
        <title>Characterization and genome sequencing of Ruminiclostridium sp. nov. MA18.</title>
        <authorList>
            <person name="Rettenmaier R."/>
            <person name="Kowollik M.-L."/>
            <person name="Liebl W."/>
            <person name="Zverlov V."/>
        </authorList>
    </citation>
    <scope>NUCLEOTIDE SEQUENCE [LARGE SCALE GENOMIC DNA]</scope>
    <source>
        <strain evidence="1 2">MA18</strain>
    </source>
</reference>
<evidence type="ECO:0008006" key="3">
    <source>
        <dbReference type="Google" id="ProtNLM"/>
    </source>
</evidence>
<dbReference type="InterPro" id="IPR038750">
    <property type="entry name" value="YczE/YyaS-like"/>
</dbReference>
<accession>A0A4U7JK05</accession>
<dbReference type="OrthoDB" id="87655at2"/>
<dbReference type="Proteomes" id="UP000306409">
    <property type="component" value="Chromosome"/>
</dbReference>
<dbReference type="Pfam" id="PF19700">
    <property type="entry name" value="DUF6198"/>
    <property type="match status" value="1"/>
</dbReference>
<dbReference type="AlphaFoldDB" id="A0A4U7JK05"/>
<dbReference type="EMBL" id="CP061336">
    <property type="protein sequence ID" value="QNU68175.1"/>
    <property type="molecule type" value="Genomic_DNA"/>
</dbReference>
<evidence type="ECO:0000313" key="1">
    <source>
        <dbReference type="EMBL" id="QNU68175.1"/>
    </source>
</evidence>
<dbReference type="KEGG" id="rher:EHE19_007050"/>
<name>A0A4U7JK05_9FIRM</name>